<sequence>MDNDGGARVPSALRLVSTGALVNEVCALKFFLRSTVVPSLRSAVSCLYLRAGAARGGRGHARVRRADYDSSFACLYPLKEPILLLMRGSAGSASFSEWIPEYFIRNTPYVALASY</sequence>
<dbReference type="AlphaFoldDB" id="A0A4C1WR93"/>
<reference evidence="1 2" key="1">
    <citation type="journal article" date="2019" name="Commun. Biol.">
        <title>The bagworm genome reveals a unique fibroin gene that provides high tensile strength.</title>
        <authorList>
            <person name="Kono N."/>
            <person name="Nakamura H."/>
            <person name="Ohtoshi R."/>
            <person name="Tomita M."/>
            <person name="Numata K."/>
            <person name="Arakawa K."/>
        </authorList>
    </citation>
    <scope>NUCLEOTIDE SEQUENCE [LARGE SCALE GENOMIC DNA]</scope>
</reference>
<accession>A0A4C1WR93</accession>
<dbReference type="Proteomes" id="UP000299102">
    <property type="component" value="Unassembled WGS sequence"/>
</dbReference>
<name>A0A4C1WR93_EUMVA</name>
<evidence type="ECO:0000313" key="2">
    <source>
        <dbReference type="Proteomes" id="UP000299102"/>
    </source>
</evidence>
<comment type="caution">
    <text evidence="1">The sequence shown here is derived from an EMBL/GenBank/DDBJ whole genome shotgun (WGS) entry which is preliminary data.</text>
</comment>
<dbReference type="EMBL" id="BGZK01000637">
    <property type="protein sequence ID" value="GBP54016.1"/>
    <property type="molecule type" value="Genomic_DNA"/>
</dbReference>
<gene>
    <name evidence="1" type="ORF">EVAR_36899_1</name>
</gene>
<proteinExistence type="predicted"/>
<keyword evidence="2" id="KW-1185">Reference proteome</keyword>
<organism evidence="1 2">
    <name type="scientific">Eumeta variegata</name>
    <name type="common">Bagworm moth</name>
    <name type="synonym">Eumeta japonica</name>
    <dbReference type="NCBI Taxonomy" id="151549"/>
    <lineage>
        <taxon>Eukaryota</taxon>
        <taxon>Metazoa</taxon>
        <taxon>Ecdysozoa</taxon>
        <taxon>Arthropoda</taxon>
        <taxon>Hexapoda</taxon>
        <taxon>Insecta</taxon>
        <taxon>Pterygota</taxon>
        <taxon>Neoptera</taxon>
        <taxon>Endopterygota</taxon>
        <taxon>Lepidoptera</taxon>
        <taxon>Glossata</taxon>
        <taxon>Ditrysia</taxon>
        <taxon>Tineoidea</taxon>
        <taxon>Psychidae</taxon>
        <taxon>Oiketicinae</taxon>
        <taxon>Eumeta</taxon>
    </lineage>
</organism>
<evidence type="ECO:0000313" key="1">
    <source>
        <dbReference type="EMBL" id="GBP54016.1"/>
    </source>
</evidence>
<protein>
    <submittedName>
        <fullName evidence="1">Uncharacterized protein</fullName>
    </submittedName>
</protein>